<dbReference type="SMART" id="SM01043">
    <property type="entry name" value="BTAD"/>
    <property type="match status" value="1"/>
</dbReference>
<dbReference type="PANTHER" id="PTHR35807:SF1">
    <property type="entry name" value="TRANSCRIPTIONAL REGULATOR REDD"/>
    <property type="match status" value="1"/>
</dbReference>
<comment type="similarity">
    <text evidence="1">Belongs to the AfsR/DnrI/RedD regulatory family.</text>
</comment>
<dbReference type="EMBL" id="JAHXZI010000014">
    <property type="protein sequence ID" value="MBW6437244.1"/>
    <property type="molecule type" value="Genomic_DNA"/>
</dbReference>
<evidence type="ECO:0000313" key="7">
    <source>
        <dbReference type="EMBL" id="MBW6437244.1"/>
    </source>
</evidence>
<dbReference type="InterPro" id="IPR001867">
    <property type="entry name" value="OmpR/PhoB-type_DNA-bd"/>
</dbReference>
<dbReference type="Gene3D" id="1.25.40.10">
    <property type="entry name" value="Tetratricopeptide repeat domain"/>
    <property type="match status" value="1"/>
</dbReference>
<evidence type="ECO:0000256" key="4">
    <source>
        <dbReference type="ARBA" id="ARBA00023163"/>
    </source>
</evidence>
<dbReference type="PROSITE" id="PS51755">
    <property type="entry name" value="OMPR_PHOB"/>
    <property type="match status" value="1"/>
</dbReference>
<gene>
    <name evidence="7" type="ORF">KZ829_26260</name>
</gene>
<feature type="DNA-binding region" description="OmpR/PhoB-type" evidence="5">
    <location>
        <begin position="1"/>
        <end position="107"/>
    </location>
</feature>
<feature type="domain" description="OmpR/PhoB-type" evidence="6">
    <location>
        <begin position="1"/>
        <end position="107"/>
    </location>
</feature>
<keyword evidence="3 5" id="KW-0238">DNA-binding</keyword>
<dbReference type="Pfam" id="PF00486">
    <property type="entry name" value="Trans_reg_C"/>
    <property type="match status" value="1"/>
</dbReference>
<keyword evidence="2" id="KW-0805">Transcription regulation</keyword>
<dbReference type="SUPFAM" id="SSF46894">
    <property type="entry name" value="C-terminal effector domain of the bipartite response regulators"/>
    <property type="match status" value="1"/>
</dbReference>
<dbReference type="PANTHER" id="PTHR35807">
    <property type="entry name" value="TRANSCRIPTIONAL REGULATOR REDD-RELATED"/>
    <property type="match status" value="1"/>
</dbReference>
<dbReference type="InterPro" id="IPR016032">
    <property type="entry name" value="Sig_transdc_resp-reg_C-effctor"/>
</dbReference>
<organism evidence="7 8">
    <name type="scientific">Actinoplanes hulinensis</name>
    <dbReference type="NCBI Taxonomy" id="1144547"/>
    <lineage>
        <taxon>Bacteria</taxon>
        <taxon>Bacillati</taxon>
        <taxon>Actinomycetota</taxon>
        <taxon>Actinomycetes</taxon>
        <taxon>Micromonosporales</taxon>
        <taxon>Micromonosporaceae</taxon>
        <taxon>Actinoplanes</taxon>
    </lineage>
</organism>
<dbReference type="InterPro" id="IPR051677">
    <property type="entry name" value="AfsR-DnrI-RedD_regulator"/>
</dbReference>
<reference evidence="7 8" key="1">
    <citation type="journal article" date="2013" name="Antonie Van Leeuwenhoek">
        <title>Actinoplanes hulinensis sp. nov., a novel actinomycete isolated from soybean root (Glycine max (L.) Merr).</title>
        <authorList>
            <person name="Shen Y."/>
            <person name="Liu C."/>
            <person name="Wang X."/>
            <person name="Zhao J."/>
            <person name="Jia F."/>
            <person name="Zhang Y."/>
            <person name="Wang L."/>
            <person name="Yang D."/>
            <person name="Xiang W."/>
        </authorList>
    </citation>
    <scope>NUCLEOTIDE SEQUENCE [LARGE SCALE GENOMIC DNA]</scope>
    <source>
        <strain evidence="7 8">NEAU-M9</strain>
    </source>
</reference>
<dbReference type="SUPFAM" id="SSF48452">
    <property type="entry name" value="TPR-like"/>
    <property type="match status" value="1"/>
</dbReference>
<keyword evidence="8" id="KW-1185">Reference proteome</keyword>
<proteinExistence type="inferred from homology"/>
<evidence type="ECO:0000313" key="8">
    <source>
        <dbReference type="Proteomes" id="UP001519863"/>
    </source>
</evidence>
<dbReference type="InterPro" id="IPR005158">
    <property type="entry name" value="BTAD"/>
</dbReference>
<dbReference type="InterPro" id="IPR011990">
    <property type="entry name" value="TPR-like_helical_dom_sf"/>
</dbReference>
<protein>
    <submittedName>
        <fullName evidence="7">AfsR/SARP family transcriptional regulator</fullName>
    </submittedName>
</protein>
<dbReference type="Pfam" id="PF03704">
    <property type="entry name" value="BTAD"/>
    <property type="match status" value="1"/>
</dbReference>
<dbReference type="CDD" id="cd15831">
    <property type="entry name" value="BTAD"/>
    <property type="match status" value="1"/>
</dbReference>
<keyword evidence="4" id="KW-0804">Transcription</keyword>
<comment type="caution">
    <text evidence="7">The sequence shown here is derived from an EMBL/GenBank/DDBJ whole genome shotgun (WGS) entry which is preliminary data.</text>
</comment>
<evidence type="ECO:0000256" key="3">
    <source>
        <dbReference type="ARBA" id="ARBA00023125"/>
    </source>
</evidence>
<evidence type="ECO:0000256" key="5">
    <source>
        <dbReference type="PROSITE-ProRule" id="PRU01091"/>
    </source>
</evidence>
<evidence type="ECO:0000259" key="6">
    <source>
        <dbReference type="PROSITE" id="PS51755"/>
    </source>
</evidence>
<evidence type="ECO:0000256" key="1">
    <source>
        <dbReference type="ARBA" id="ARBA00005820"/>
    </source>
</evidence>
<accession>A0ABS7B9Y8</accession>
<sequence>MTTRETGPSWRFRILGRVTAAHCREVVHCGGPKQRALLAILLLNANRPVPMTRLTDLIWWEAGPKSATANVRTYVAGLRQALGGDRILARPAAYEIMVRPGEFDAQDFADLAARGRAALAAGELGTGTDTLGRALGLWRGRAGEDVPRAFALDNLLTALDEERLAVFEDWIAALIAGGRAASAVPELGRFLSEHPFRERAWRHLMLARYRCGDAAGAVATFQRARSVLLDELGLEPGAEMVDLHRAILRRDPLVTASAA</sequence>
<dbReference type="InterPro" id="IPR036388">
    <property type="entry name" value="WH-like_DNA-bd_sf"/>
</dbReference>
<dbReference type="Gene3D" id="1.10.10.10">
    <property type="entry name" value="Winged helix-like DNA-binding domain superfamily/Winged helix DNA-binding domain"/>
    <property type="match status" value="1"/>
</dbReference>
<dbReference type="RefSeq" id="WP_220146579.1">
    <property type="nucleotide sequence ID" value="NZ_JAHXZI010000014.1"/>
</dbReference>
<name>A0ABS7B9Y8_9ACTN</name>
<dbReference type="Proteomes" id="UP001519863">
    <property type="component" value="Unassembled WGS sequence"/>
</dbReference>
<evidence type="ECO:0000256" key="2">
    <source>
        <dbReference type="ARBA" id="ARBA00023015"/>
    </source>
</evidence>